<reference evidence="2" key="1">
    <citation type="submission" date="2021-01" db="EMBL/GenBank/DDBJ databases">
        <authorList>
            <person name="Corre E."/>
            <person name="Pelletier E."/>
            <person name="Niang G."/>
            <person name="Scheremetjew M."/>
            <person name="Finn R."/>
            <person name="Kale V."/>
            <person name="Holt S."/>
            <person name="Cochrane G."/>
            <person name="Meng A."/>
            <person name="Brown T."/>
            <person name="Cohen L."/>
        </authorList>
    </citation>
    <scope>NUCLEOTIDE SEQUENCE</scope>
    <source>
        <strain evidence="2">ECT3854</strain>
    </source>
</reference>
<sequence length="144" mass="17751">MSRSKHAVLRRLEERVMELRRDYTVACADREWYRSHADLLQEENQELRGAAYFDAIRTCRELRLLKMEYKDLRMEILEMKQQTVVRRNQIKELEDEMGTITEAHRQLRRQQERWEAQHHHHQQRPQKQQRQKKQRQVMMSPPCA</sequence>
<protein>
    <submittedName>
        <fullName evidence="2">Uncharacterized protein</fullName>
    </submittedName>
</protein>
<evidence type="ECO:0000313" key="2">
    <source>
        <dbReference type="EMBL" id="CAD8937821.1"/>
    </source>
</evidence>
<dbReference type="EMBL" id="HBFW01013989">
    <property type="protein sequence ID" value="CAD8937821.1"/>
    <property type="molecule type" value="Transcribed_RNA"/>
</dbReference>
<feature type="compositionally biased region" description="Basic residues" evidence="1">
    <location>
        <begin position="118"/>
        <end position="135"/>
    </location>
</feature>
<feature type="region of interest" description="Disordered" evidence="1">
    <location>
        <begin position="105"/>
        <end position="144"/>
    </location>
</feature>
<gene>
    <name evidence="2" type="ORF">CTEN0397_LOCUS8884</name>
</gene>
<accession>A0A7S1D4B0</accession>
<organism evidence="2">
    <name type="scientific">Cyclophora tenuis</name>
    <name type="common">Marine diatom</name>
    <dbReference type="NCBI Taxonomy" id="216820"/>
    <lineage>
        <taxon>Eukaryota</taxon>
        <taxon>Sar</taxon>
        <taxon>Stramenopiles</taxon>
        <taxon>Ochrophyta</taxon>
        <taxon>Bacillariophyta</taxon>
        <taxon>Fragilariophyceae</taxon>
        <taxon>Fragilariophycidae</taxon>
        <taxon>Cyclophorales</taxon>
        <taxon>Cyclophoraceae</taxon>
        <taxon>Cyclophora</taxon>
    </lineage>
</organism>
<feature type="compositionally biased region" description="Basic and acidic residues" evidence="1">
    <location>
        <begin position="105"/>
        <end position="117"/>
    </location>
</feature>
<evidence type="ECO:0000256" key="1">
    <source>
        <dbReference type="SAM" id="MobiDB-lite"/>
    </source>
</evidence>
<proteinExistence type="predicted"/>
<name>A0A7S1D4B0_CYCTE</name>
<dbReference type="AlphaFoldDB" id="A0A7S1D4B0"/>